<feature type="region of interest" description="Disordered" evidence="5">
    <location>
        <begin position="1"/>
        <end position="86"/>
    </location>
</feature>
<evidence type="ECO:0000256" key="4">
    <source>
        <dbReference type="ARBA" id="ARBA00023242"/>
    </source>
</evidence>
<dbReference type="PANTHER" id="PTHR13115">
    <property type="entry name" value="RNA POLYMERASE-ASSOCIATED PROTEIN RTF1 HOMOLOG"/>
    <property type="match status" value="1"/>
</dbReference>
<proteinExistence type="predicted"/>
<reference evidence="8" key="1">
    <citation type="submission" date="2014-04" db="EMBL/GenBank/DDBJ databases">
        <title>Evolutionary Origins and Diversification of the Mycorrhizal Mutualists.</title>
        <authorList>
            <consortium name="DOE Joint Genome Institute"/>
            <consortium name="Mycorrhizal Genomics Consortium"/>
            <person name="Kohler A."/>
            <person name="Kuo A."/>
            <person name="Nagy L.G."/>
            <person name="Floudas D."/>
            <person name="Copeland A."/>
            <person name="Barry K.W."/>
            <person name="Cichocki N."/>
            <person name="Veneault-Fourrey C."/>
            <person name="LaButti K."/>
            <person name="Lindquist E.A."/>
            <person name="Lipzen A."/>
            <person name="Lundell T."/>
            <person name="Morin E."/>
            <person name="Murat C."/>
            <person name="Riley R."/>
            <person name="Ohm R."/>
            <person name="Sun H."/>
            <person name="Tunlid A."/>
            <person name="Henrissat B."/>
            <person name="Grigoriev I.V."/>
            <person name="Hibbett D.S."/>
            <person name="Martin F."/>
        </authorList>
    </citation>
    <scope>NUCLEOTIDE SEQUENCE [LARGE SCALE GENOMIC DNA]</scope>
    <source>
        <strain evidence="8">FD-334 SS-4</strain>
    </source>
</reference>
<dbReference type="InterPro" id="IPR004343">
    <property type="entry name" value="Plus-3_dom"/>
</dbReference>
<gene>
    <name evidence="7" type="ORF">HYPSUDRAFT_37714</name>
</gene>
<feature type="compositionally biased region" description="Basic and acidic residues" evidence="5">
    <location>
        <begin position="77"/>
        <end position="86"/>
    </location>
</feature>
<dbReference type="Gene3D" id="3.90.70.200">
    <property type="entry name" value="Plus-3 domain"/>
    <property type="match status" value="1"/>
</dbReference>
<evidence type="ECO:0000256" key="5">
    <source>
        <dbReference type="SAM" id="MobiDB-lite"/>
    </source>
</evidence>
<evidence type="ECO:0000256" key="2">
    <source>
        <dbReference type="ARBA" id="ARBA00023015"/>
    </source>
</evidence>
<evidence type="ECO:0000256" key="1">
    <source>
        <dbReference type="ARBA" id="ARBA00004123"/>
    </source>
</evidence>
<dbReference type="PROSITE" id="PS51360">
    <property type="entry name" value="PLUS3"/>
    <property type="match status" value="1"/>
</dbReference>
<keyword evidence="4" id="KW-0539">Nucleus</keyword>
<dbReference type="InterPro" id="IPR036128">
    <property type="entry name" value="Plus3-like_sf"/>
</dbReference>
<dbReference type="PANTHER" id="PTHR13115:SF8">
    <property type="entry name" value="RNA POLYMERASE-ASSOCIATED PROTEIN RTF1 HOMOLOG"/>
    <property type="match status" value="1"/>
</dbReference>
<dbReference type="GO" id="GO:0016593">
    <property type="term" value="C:Cdc73/Paf1 complex"/>
    <property type="evidence" value="ECO:0007669"/>
    <property type="project" value="TreeGrafter"/>
</dbReference>
<feature type="compositionally biased region" description="Acidic residues" evidence="5">
    <location>
        <begin position="63"/>
        <end position="73"/>
    </location>
</feature>
<evidence type="ECO:0000313" key="8">
    <source>
        <dbReference type="Proteomes" id="UP000054270"/>
    </source>
</evidence>
<dbReference type="OrthoDB" id="166375at2759"/>
<feature type="region of interest" description="Disordered" evidence="5">
    <location>
        <begin position="117"/>
        <end position="231"/>
    </location>
</feature>
<dbReference type="Proteomes" id="UP000054270">
    <property type="component" value="Unassembled WGS sequence"/>
</dbReference>
<evidence type="ECO:0000259" key="6">
    <source>
        <dbReference type="PROSITE" id="PS51360"/>
    </source>
</evidence>
<keyword evidence="3" id="KW-0804">Transcription</keyword>
<feature type="compositionally biased region" description="Basic and acidic residues" evidence="5">
    <location>
        <begin position="148"/>
        <end position="170"/>
    </location>
</feature>
<feature type="domain" description="Plus3" evidence="6">
    <location>
        <begin position="236"/>
        <end position="368"/>
    </location>
</feature>
<evidence type="ECO:0000313" key="7">
    <source>
        <dbReference type="EMBL" id="KJA25234.1"/>
    </source>
</evidence>
<dbReference type="GO" id="GO:0003677">
    <property type="term" value="F:DNA binding"/>
    <property type="evidence" value="ECO:0007669"/>
    <property type="project" value="InterPro"/>
</dbReference>
<feature type="compositionally biased region" description="Basic and acidic residues" evidence="5">
    <location>
        <begin position="53"/>
        <end position="62"/>
    </location>
</feature>
<comment type="subcellular location">
    <subcellularLocation>
        <location evidence="1">Nucleus</location>
    </subcellularLocation>
</comment>
<name>A0A0D2P2U9_HYPSF</name>
<dbReference type="SMART" id="SM00719">
    <property type="entry name" value="Plus3"/>
    <property type="match status" value="1"/>
</dbReference>
<protein>
    <recommendedName>
        <fullName evidence="6">Plus3 domain-containing protein</fullName>
    </recommendedName>
</protein>
<dbReference type="GO" id="GO:1990269">
    <property type="term" value="F:RNA polymerase II C-terminal domain phosphoserine binding"/>
    <property type="evidence" value="ECO:0007669"/>
    <property type="project" value="TreeGrafter"/>
</dbReference>
<dbReference type="STRING" id="945553.A0A0D2P2U9"/>
<keyword evidence="8" id="KW-1185">Reference proteome</keyword>
<dbReference type="OMA" id="ISGCYAR"/>
<dbReference type="EMBL" id="KN817532">
    <property type="protein sequence ID" value="KJA25234.1"/>
    <property type="molecule type" value="Genomic_DNA"/>
</dbReference>
<sequence>MSDFEDDIDNQLLELAGATEKKKKRRQPSNGSGGAGAGGSGKTSGGGKKRRADRMDSDSDKEVESEEDVEDPYPLEGKYKNEEDRRELMRMTEFQREQILEERSGERQKIQNAKMLADLVRQQQRGGSGAADESVARAAKRPHTARGATKEKAHKLDELKAKRKAKDDKKRSKGNASPSQRERSSSPQDMDISDSESEDGQITKYDQEEERIDKLTSGYDSHRKSRAHKEEEADVQCVLGDLEGCRLTRDAIAKHCVKPWFQDYVTGAWVRYLIGQENGNSVYRICQVNDLAPDFVKPYKINEKTINQAFELKHGNSVRTFNMDKVSNGPFLEKEFERLAKVCSSEDVKLPTKQALEKKVAQMQKLVSQPMTESDITAMLARKNQLQAKSTTLSTLDRSMLIQQRTLAIRRQDYAEVAEIETKLAADAAKAPETRHDQSVDLLARVNERNRKANVDAMRKAELEGSERKRRERKLALEKGLPGVVDPSARLKITPRTFNAATPTTTRPGTPVVNGNAKAAEVAATTTPVGPGSSFEASLIDSIEIDLGDF</sequence>
<dbReference type="AlphaFoldDB" id="A0A0D2P2U9"/>
<dbReference type="SUPFAM" id="SSF159042">
    <property type="entry name" value="Plus3-like"/>
    <property type="match status" value="1"/>
</dbReference>
<evidence type="ECO:0000256" key="3">
    <source>
        <dbReference type="ARBA" id="ARBA00023163"/>
    </source>
</evidence>
<keyword evidence="2" id="KW-0805">Transcription regulation</keyword>
<organism evidence="7 8">
    <name type="scientific">Hypholoma sublateritium (strain FD-334 SS-4)</name>
    <dbReference type="NCBI Taxonomy" id="945553"/>
    <lineage>
        <taxon>Eukaryota</taxon>
        <taxon>Fungi</taxon>
        <taxon>Dikarya</taxon>
        <taxon>Basidiomycota</taxon>
        <taxon>Agaricomycotina</taxon>
        <taxon>Agaricomycetes</taxon>
        <taxon>Agaricomycetidae</taxon>
        <taxon>Agaricales</taxon>
        <taxon>Agaricineae</taxon>
        <taxon>Strophariaceae</taxon>
        <taxon>Hypholoma</taxon>
    </lineage>
</organism>
<dbReference type="Pfam" id="PF03126">
    <property type="entry name" value="Plus-3"/>
    <property type="match status" value="1"/>
</dbReference>
<feature type="compositionally biased region" description="Gly residues" evidence="5">
    <location>
        <begin position="31"/>
        <end position="46"/>
    </location>
</feature>
<accession>A0A0D2P2U9</accession>